<reference evidence="2 3" key="1">
    <citation type="submission" date="2018-11" db="EMBL/GenBank/DDBJ databases">
        <title>Genomes From Bacteria Associated with the Canine Oral Cavity: a Test Case for Automated Genome-Based Taxonomic Assignment.</title>
        <authorList>
            <person name="Coil D.A."/>
            <person name="Jospin G."/>
            <person name="Darling A.E."/>
            <person name="Wallis C."/>
            <person name="Davis I.J."/>
            <person name="Harris S."/>
            <person name="Eisen J.A."/>
            <person name="Holcombe L.J."/>
            <person name="O'Flynn C."/>
        </authorList>
    </citation>
    <scope>NUCLEOTIDE SEQUENCE [LARGE SCALE GENOMIC DNA]</scope>
    <source>
        <strain evidence="2 3">OH887_COT-365</strain>
    </source>
</reference>
<evidence type="ECO:0000313" key="3">
    <source>
        <dbReference type="Proteomes" id="UP000280819"/>
    </source>
</evidence>
<name>A0A3P1T7M8_9ACTN</name>
<dbReference type="RefSeq" id="WP_124844242.1">
    <property type="nucleotide sequence ID" value="NZ_JAUNKP010000022.1"/>
</dbReference>
<gene>
    <name evidence="2" type="ORF">EII34_06790</name>
</gene>
<sequence>MHVDHMIFASGPDGIRADAMRLADLLGADFKDGGFHPSFGTRNHIIPLADARYIEVVEVLDHPAAEKAPFGRAVRTRSEMGGGWLGWVVSVDDITRYEDRLERPSVPGARQFPDGRRLEWRQLGIQGLIADPQLPYFVQWVSEAPLLPSALTSDVRVSAMCISGSAERLSDWLGVPVERDLDGVSLEMVAPNGQPGMIEVTFTSPSRGTVVI</sequence>
<dbReference type="InterPro" id="IPR029068">
    <property type="entry name" value="Glyas_Bleomycin-R_OHBP_Dase"/>
</dbReference>
<protein>
    <submittedName>
        <fullName evidence="2">VOC family protein</fullName>
    </submittedName>
</protein>
<dbReference type="AlphaFoldDB" id="A0A3P1T7M8"/>
<dbReference type="Gene3D" id="3.10.180.10">
    <property type="entry name" value="2,3-Dihydroxybiphenyl 1,2-Dioxygenase, domain 1"/>
    <property type="match status" value="1"/>
</dbReference>
<comment type="caution">
    <text evidence="2">The sequence shown here is derived from an EMBL/GenBank/DDBJ whole genome shotgun (WGS) entry which is preliminary data.</text>
</comment>
<dbReference type="InterPro" id="IPR025870">
    <property type="entry name" value="Glyoxalase-like_dom"/>
</dbReference>
<proteinExistence type="predicted"/>
<accession>A0A3P1T7M8</accession>
<organism evidence="2 3">
    <name type="scientific">Arachnia propionica</name>
    <dbReference type="NCBI Taxonomy" id="1750"/>
    <lineage>
        <taxon>Bacteria</taxon>
        <taxon>Bacillati</taxon>
        <taxon>Actinomycetota</taxon>
        <taxon>Actinomycetes</taxon>
        <taxon>Propionibacteriales</taxon>
        <taxon>Propionibacteriaceae</taxon>
        <taxon>Arachnia</taxon>
    </lineage>
</organism>
<dbReference type="Pfam" id="PF13468">
    <property type="entry name" value="Glyoxalase_3"/>
    <property type="match status" value="1"/>
</dbReference>
<dbReference type="Proteomes" id="UP000280819">
    <property type="component" value="Unassembled WGS sequence"/>
</dbReference>
<dbReference type="OrthoDB" id="8857320at2"/>
<evidence type="ECO:0000313" key="2">
    <source>
        <dbReference type="EMBL" id="RRD05432.1"/>
    </source>
</evidence>
<dbReference type="EMBL" id="RQZG01000006">
    <property type="protein sequence ID" value="RRD05432.1"/>
    <property type="molecule type" value="Genomic_DNA"/>
</dbReference>
<evidence type="ECO:0000259" key="1">
    <source>
        <dbReference type="Pfam" id="PF13468"/>
    </source>
</evidence>
<feature type="domain" description="Glyoxalase-like" evidence="1">
    <location>
        <begin position="3"/>
        <end position="162"/>
    </location>
</feature>